<evidence type="ECO:0000313" key="6">
    <source>
        <dbReference type="Proteomes" id="UP000829999"/>
    </source>
</evidence>
<accession>A0A9R0ECT2</accession>
<reference evidence="7" key="1">
    <citation type="submission" date="2025-08" db="UniProtKB">
        <authorList>
            <consortium name="RefSeq"/>
        </authorList>
    </citation>
    <scope>IDENTIFICATION</scope>
    <source>
        <tissue evidence="7">Whole larval tissue</tissue>
    </source>
</reference>
<dbReference type="InterPro" id="IPR027268">
    <property type="entry name" value="Peptidase_M4/M1_CTD_sf"/>
</dbReference>
<dbReference type="PANTHER" id="PTHR11533">
    <property type="entry name" value="PROTEASE M1 ZINC METALLOPROTEASE"/>
    <property type="match status" value="1"/>
</dbReference>
<dbReference type="RefSeq" id="XP_050562656.1">
    <property type="nucleotide sequence ID" value="XM_050706699.1"/>
</dbReference>
<proteinExistence type="inferred from homology"/>
<dbReference type="SUPFAM" id="SSF63737">
    <property type="entry name" value="Leukotriene A4 hydrolase N-terminal domain"/>
    <property type="match status" value="1"/>
</dbReference>
<dbReference type="GO" id="GO:0008270">
    <property type="term" value="F:zinc ion binding"/>
    <property type="evidence" value="ECO:0007669"/>
    <property type="project" value="InterPro"/>
</dbReference>
<dbReference type="GO" id="GO:0042277">
    <property type="term" value="F:peptide binding"/>
    <property type="evidence" value="ECO:0007669"/>
    <property type="project" value="TreeGrafter"/>
</dbReference>
<evidence type="ECO:0000259" key="3">
    <source>
        <dbReference type="Pfam" id="PF01433"/>
    </source>
</evidence>
<evidence type="ECO:0000256" key="1">
    <source>
        <dbReference type="ARBA" id="ARBA00010136"/>
    </source>
</evidence>
<evidence type="ECO:0000313" key="7">
    <source>
        <dbReference type="RefSeq" id="XP_050562656.1"/>
    </source>
</evidence>
<dbReference type="InterPro" id="IPR024571">
    <property type="entry name" value="ERAP1-like_C_dom"/>
</dbReference>
<dbReference type="Pfam" id="PF11838">
    <property type="entry name" value="ERAP1_C"/>
    <property type="match status" value="1"/>
</dbReference>
<dbReference type="GO" id="GO:0043171">
    <property type="term" value="P:peptide catabolic process"/>
    <property type="evidence" value="ECO:0007669"/>
    <property type="project" value="TreeGrafter"/>
</dbReference>
<dbReference type="SUPFAM" id="SSF55486">
    <property type="entry name" value="Metalloproteases ('zincins'), catalytic domain"/>
    <property type="match status" value="1"/>
</dbReference>
<dbReference type="GO" id="GO:0005737">
    <property type="term" value="C:cytoplasm"/>
    <property type="evidence" value="ECO:0007669"/>
    <property type="project" value="TreeGrafter"/>
</dbReference>
<dbReference type="Gene3D" id="2.60.40.1910">
    <property type="match status" value="1"/>
</dbReference>
<comment type="similarity">
    <text evidence="1">Belongs to the peptidase M1 family.</text>
</comment>
<organism evidence="6 7">
    <name type="scientific">Spodoptera frugiperda</name>
    <name type="common">Fall armyworm</name>
    <dbReference type="NCBI Taxonomy" id="7108"/>
    <lineage>
        <taxon>Eukaryota</taxon>
        <taxon>Metazoa</taxon>
        <taxon>Ecdysozoa</taxon>
        <taxon>Arthropoda</taxon>
        <taxon>Hexapoda</taxon>
        <taxon>Insecta</taxon>
        <taxon>Pterygota</taxon>
        <taxon>Neoptera</taxon>
        <taxon>Endopterygota</taxon>
        <taxon>Lepidoptera</taxon>
        <taxon>Glossata</taxon>
        <taxon>Ditrysia</taxon>
        <taxon>Noctuoidea</taxon>
        <taxon>Noctuidae</taxon>
        <taxon>Amphipyrinae</taxon>
        <taxon>Spodoptera</taxon>
    </lineage>
</organism>
<sequence>MGLFRFVFLITIVSVTCKPVDLNIVQTEVDELGLEPKSKNVINVTEGTSNEVTNNALVMRNQVRPGMEVSSYAVEINANVEGGSFDGRAIVNLRIFDHDTREDPIVLNVAGLNINSVQYAIMGGSNLFDADYSTDDDDQILEIEPGQLGSQYTLYIEYSGSLNGVGKGLYRGSYGDNTYLAMNLHPTYARRVFPCMDEPTEASIISFSFEGLEYNHLTSNAMLEENSQTHFRPLVGPPHLWGMIAHNFGTVNLPTSNVVLYARPGISNQESQASVAINFFFNNLNEWTQKPYFEVIENQDGRMNIMVLPDVSTDWNSLSTVGIWEPYVLMEPVHAVKQRAIALTKIAEAMSRQWFGYVIYPQNWRYEWVVAGFTTYSAYEMMRMFQADFATDINLLDVNTLFVTEVIQESLLRDAYINSNPLEPADDLFDEDAIRDHVNGLVKIKSAAIMRMIRLVLGDDETDFIQIAARALLNMRSLETINTLKFIDGINSELVDSTVGDFDEYLDPWITSNGYPLLRVETTFSGVLLHQTPFAFTNRESPSRLLPITYTTSIEKNFDNIHPQFMLDINHNLNVFLDEEDWILFNIQGQGYYRVTYDTVLWERIIEALEDPDRREEIHPLNRATLVDDALNLARAGQLGYDIAFSVVLSMEHETEYAVWKAFVRNMNFLKKRLEAFVFDDDDLDPDIYLRMVRRTIPTFEREIGFYPDTSINEPSMTSLTRGLVMDHACRAGYRPCIAAAVDWFYDPNNNEVVNPNIPHEIRPAVYCTMVREGGEDAIEALLNRLEIEPTHYERVVILESLACSDDPDFINGYLMQTIVSNSPYSVEERVKIFAAVAESSYTNADLARDFMRLRVNEIRNMYGVEKLEQLIYVLAENMADGDLTREFEIWVQSSFNNLEDSQMTAERALAYVQENQNWGDKYTDDVYEWIDENHAPTLVLSLVALCVSVMAAIFNN</sequence>
<dbReference type="Pfam" id="PF17900">
    <property type="entry name" value="Peptidase_M1_N"/>
    <property type="match status" value="1"/>
</dbReference>
<dbReference type="AlphaFoldDB" id="A0A9R0ECT2"/>
<feature type="chain" id="PRO_5040334397" evidence="2">
    <location>
        <begin position="18"/>
        <end position="957"/>
    </location>
</feature>
<evidence type="ECO:0000256" key="2">
    <source>
        <dbReference type="SAM" id="SignalP"/>
    </source>
</evidence>
<dbReference type="InterPro" id="IPR045357">
    <property type="entry name" value="Aminopeptidase_N-like_N"/>
</dbReference>
<dbReference type="GO" id="GO:0070006">
    <property type="term" value="F:metalloaminopeptidase activity"/>
    <property type="evidence" value="ECO:0007669"/>
    <property type="project" value="TreeGrafter"/>
</dbReference>
<evidence type="ECO:0000259" key="5">
    <source>
        <dbReference type="Pfam" id="PF17900"/>
    </source>
</evidence>
<name>A0A9R0ECT2_SPOFR</name>
<dbReference type="GO" id="GO:0016020">
    <property type="term" value="C:membrane"/>
    <property type="evidence" value="ECO:0007669"/>
    <property type="project" value="TreeGrafter"/>
</dbReference>
<feature type="domain" description="ERAP1-like C-terminal" evidence="4">
    <location>
        <begin position="582"/>
        <end position="911"/>
    </location>
</feature>
<dbReference type="Gene3D" id="2.60.40.1730">
    <property type="entry name" value="tricorn interacting facor f3 domain"/>
    <property type="match status" value="1"/>
</dbReference>
<dbReference type="Pfam" id="PF01433">
    <property type="entry name" value="Peptidase_M1"/>
    <property type="match status" value="1"/>
</dbReference>
<dbReference type="InterPro" id="IPR050344">
    <property type="entry name" value="Peptidase_M1_aminopeptidases"/>
</dbReference>
<dbReference type="PANTHER" id="PTHR11533:SF294">
    <property type="entry name" value="THYROTROPIN-RELEASING HORMONE-DEGRADING ECTOENZYME"/>
    <property type="match status" value="1"/>
</dbReference>
<dbReference type="Gene3D" id="1.25.50.20">
    <property type="match status" value="1"/>
</dbReference>
<dbReference type="InterPro" id="IPR042097">
    <property type="entry name" value="Aminopeptidase_N-like_N_sf"/>
</dbReference>
<keyword evidence="2" id="KW-0732">Signal</keyword>
<feature type="signal peptide" evidence="2">
    <location>
        <begin position="1"/>
        <end position="17"/>
    </location>
</feature>
<dbReference type="Gene3D" id="1.10.390.10">
    <property type="entry name" value="Neutral Protease Domain 2"/>
    <property type="match status" value="1"/>
</dbReference>
<gene>
    <name evidence="7" type="primary">LOC118268088</name>
</gene>
<dbReference type="InterPro" id="IPR014782">
    <property type="entry name" value="Peptidase_M1_dom"/>
</dbReference>
<dbReference type="GO" id="GO:0005615">
    <property type="term" value="C:extracellular space"/>
    <property type="evidence" value="ECO:0007669"/>
    <property type="project" value="TreeGrafter"/>
</dbReference>
<dbReference type="GeneID" id="118268088"/>
<feature type="domain" description="Aminopeptidase N-like N-terminal" evidence="5">
    <location>
        <begin position="71"/>
        <end position="224"/>
    </location>
</feature>
<keyword evidence="6" id="KW-1185">Reference proteome</keyword>
<dbReference type="GO" id="GO:0006508">
    <property type="term" value="P:proteolysis"/>
    <property type="evidence" value="ECO:0007669"/>
    <property type="project" value="TreeGrafter"/>
</dbReference>
<dbReference type="Proteomes" id="UP000829999">
    <property type="component" value="Chromosome 29"/>
</dbReference>
<feature type="domain" description="Peptidase M1 membrane alanine aminopeptidase" evidence="3">
    <location>
        <begin position="325"/>
        <end position="492"/>
    </location>
</feature>
<evidence type="ECO:0000259" key="4">
    <source>
        <dbReference type="Pfam" id="PF11838"/>
    </source>
</evidence>
<protein>
    <submittedName>
        <fullName evidence="7">Membrane alanyl aminopeptidase-like isoform X5</fullName>
    </submittedName>
</protein>